<evidence type="ECO:0000313" key="2">
    <source>
        <dbReference type="EMBL" id="SVE38999.1"/>
    </source>
</evidence>
<dbReference type="EMBL" id="UINC01213978">
    <property type="protein sequence ID" value="SVE38999.1"/>
    <property type="molecule type" value="Genomic_DNA"/>
</dbReference>
<dbReference type="EMBL" id="UINC01131299">
    <property type="protein sequence ID" value="SVD12914.1"/>
    <property type="molecule type" value="Genomic_DNA"/>
</dbReference>
<name>A0A382SSK4_9ZZZZ</name>
<accession>A0A382SSK4</accession>
<reference evidence="1" key="1">
    <citation type="submission" date="2018-05" db="EMBL/GenBank/DDBJ databases">
        <authorList>
            <person name="Lanie J.A."/>
            <person name="Ng W.-L."/>
            <person name="Kazmierczak K.M."/>
            <person name="Andrzejewski T.M."/>
            <person name="Davidsen T.M."/>
            <person name="Wayne K.J."/>
            <person name="Tettelin H."/>
            <person name="Glass J.I."/>
            <person name="Rusch D."/>
            <person name="Podicherti R."/>
            <person name="Tsui H.-C.T."/>
            <person name="Winkler M.E."/>
        </authorList>
    </citation>
    <scope>NUCLEOTIDE SEQUENCE</scope>
</reference>
<protein>
    <recommendedName>
        <fullName evidence="3">N-formylglutamate amidohydrolase</fullName>
    </recommendedName>
</protein>
<organism evidence="1">
    <name type="scientific">marine metagenome</name>
    <dbReference type="NCBI Taxonomy" id="408172"/>
    <lineage>
        <taxon>unclassified sequences</taxon>
        <taxon>metagenomes</taxon>
        <taxon>ecological metagenomes</taxon>
    </lineage>
</organism>
<sequence length="47" mass="5469">MNGKADVPLLLSFPHSGEHYPDDFKTNPELPFEILDFPNDKYVDELY</sequence>
<gene>
    <name evidence="1" type="ORF">METZ01_LOCUS365768</name>
    <name evidence="2" type="ORF">METZ01_LOCUS491853</name>
</gene>
<dbReference type="Gene3D" id="3.40.630.40">
    <property type="entry name" value="Zn-dependent exopeptidases"/>
    <property type="match status" value="1"/>
</dbReference>
<dbReference type="SUPFAM" id="SSF53187">
    <property type="entry name" value="Zn-dependent exopeptidases"/>
    <property type="match status" value="1"/>
</dbReference>
<dbReference type="AlphaFoldDB" id="A0A382SSK4"/>
<evidence type="ECO:0000313" key="1">
    <source>
        <dbReference type="EMBL" id="SVD12914.1"/>
    </source>
</evidence>
<evidence type="ECO:0008006" key="3">
    <source>
        <dbReference type="Google" id="ProtNLM"/>
    </source>
</evidence>
<proteinExistence type="predicted"/>
<feature type="non-terminal residue" evidence="1">
    <location>
        <position position="47"/>
    </location>
</feature>